<dbReference type="PANTHER" id="PTHR14614">
    <property type="entry name" value="HEPATOCELLULAR CARCINOMA-ASSOCIATED ANTIGEN"/>
    <property type="match status" value="1"/>
</dbReference>
<evidence type="ECO:0000313" key="2">
    <source>
        <dbReference type="Proteomes" id="UP000054097"/>
    </source>
</evidence>
<dbReference type="PANTHER" id="PTHR14614:SF162">
    <property type="entry name" value="EXPRESSED PROTEIN"/>
    <property type="match status" value="1"/>
</dbReference>
<organism evidence="1 2">
    <name type="scientific">Serendipita vermifera MAFF 305830</name>
    <dbReference type="NCBI Taxonomy" id="933852"/>
    <lineage>
        <taxon>Eukaryota</taxon>
        <taxon>Fungi</taxon>
        <taxon>Dikarya</taxon>
        <taxon>Basidiomycota</taxon>
        <taxon>Agaricomycotina</taxon>
        <taxon>Agaricomycetes</taxon>
        <taxon>Sebacinales</taxon>
        <taxon>Serendipitaceae</taxon>
        <taxon>Serendipita</taxon>
    </lineage>
</organism>
<dbReference type="GO" id="GO:0005634">
    <property type="term" value="C:nucleus"/>
    <property type="evidence" value="ECO:0007669"/>
    <property type="project" value="TreeGrafter"/>
</dbReference>
<accession>A0A0C3BFW6</accession>
<dbReference type="GO" id="GO:0008757">
    <property type="term" value="F:S-adenosylmethionine-dependent methyltransferase activity"/>
    <property type="evidence" value="ECO:0007669"/>
    <property type="project" value="UniProtKB-ARBA"/>
</dbReference>
<proteinExistence type="predicted"/>
<dbReference type="STRING" id="933852.A0A0C3BFW6"/>
<dbReference type="Proteomes" id="UP000054097">
    <property type="component" value="Unassembled WGS sequence"/>
</dbReference>
<dbReference type="AlphaFoldDB" id="A0A0C3BFW6"/>
<reference evidence="2" key="2">
    <citation type="submission" date="2015-01" db="EMBL/GenBank/DDBJ databases">
        <title>Evolutionary Origins and Diversification of the Mycorrhizal Mutualists.</title>
        <authorList>
            <consortium name="DOE Joint Genome Institute"/>
            <consortium name="Mycorrhizal Genomics Consortium"/>
            <person name="Kohler A."/>
            <person name="Kuo A."/>
            <person name="Nagy L.G."/>
            <person name="Floudas D."/>
            <person name="Copeland A."/>
            <person name="Barry K.W."/>
            <person name="Cichocki N."/>
            <person name="Veneault-Fourrey C."/>
            <person name="LaButti K."/>
            <person name="Lindquist E.A."/>
            <person name="Lipzen A."/>
            <person name="Lundell T."/>
            <person name="Morin E."/>
            <person name="Murat C."/>
            <person name="Riley R."/>
            <person name="Ohm R."/>
            <person name="Sun H."/>
            <person name="Tunlid A."/>
            <person name="Henrissat B."/>
            <person name="Grigoriev I.V."/>
            <person name="Hibbett D.S."/>
            <person name="Martin F."/>
        </authorList>
    </citation>
    <scope>NUCLEOTIDE SEQUENCE [LARGE SCALE GENOMIC DNA]</scope>
    <source>
        <strain evidence="2">MAFF 305830</strain>
    </source>
</reference>
<reference evidence="1 2" key="1">
    <citation type="submission" date="2014-04" db="EMBL/GenBank/DDBJ databases">
        <authorList>
            <consortium name="DOE Joint Genome Institute"/>
            <person name="Kuo A."/>
            <person name="Zuccaro A."/>
            <person name="Kohler A."/>
            <person name="Nagy L.G."/>
            <person name="Floudas D."/>
            <person name="Copeland A."/>
            <person name="Barry K.W."/>
            <person name="Cichocki N."/>
            <person name="Veneault-Fourrey C."/>
            <person name="LaButti K."/>
            <person name="Lindquist E.A."/>
            <person name="Lipzen A."/>
            <person name="Lundell T."/>
            <person name="Morin E."/>
            <person name="Murat C."/>
            <person name="Sun H."/>
            <person name="Tunlid A."/>
            <person name="Henrissat B."/>
            <person name="Grigoriev I.V."/>
            <person name="Hibbett D.S."/>
            <person name="Martin F."/>
            <person name="Nordberg H.P."/>
            <person name="Cantor M.N."/>
            <person name="Hua S.X."/>
        </authorList>
    </citation>
    <scope>NUCLEOTIDE SEQUENCE [LARGE SCALE GENOMIC DNA]</scope>
    <source>
        <strain evidence="1 2">MAFF 305830</strain>
    </source>
</reference>
<sequence length="259" mass="28948">MQPASETKHVEQLPYDFGGHRFLLNQRDADGFTNGTTLWLGGQILSYYLASVLATGDDPNRKRAIELGSGIGLTALVLHSLGWNVCATDVEPVLSTVLKPNITFNNQSTSSHLLECKELDWMVPPAEWTWDAPNSITGASPEDPTSSEPSFDLIVTADTLYISELVTPLLRSLHHLAKLSLAASSGKHSCPVYVSVERRDPQLMDRAFDECRTVWGFEVERVRATKIKKALERAGVVWVRDKSVWEGVEIWKMRLRRDT</sequence>
<gene>
    <name evidence="1" type="ORF">M408DRAFT_65692</name>
</gene>
<dbReference type="Pfam" id="PF10294">
    <property type="entry name" value="Methyltransf_16"/>
    <property type="match status" value="1"/>
</dbReference>
<dbReference type="InterPro" id="IPR029063">
    <property type="entry name" value="SAM-dependent_MTases_sf"/>
</dbReference>
<protein>
    <submittedName>
        <fullName evidence="1">Uncharacterized protein</fullName>
    </submittedName>
</protein>
<dbReference type="InterPro" id="IPR019410">
    <property type="entry name" value="Methyltransf_16"/>
</dbReference>
<dbReference type="Gene3D" id="3.40.50.150">
    <property type="entry name" value="Vaccinia Virus protein VP39"/>
    <property type="match status" value="1"/>
</dbReference>
<dbReference type="OrthoDB" id="194386at2759"/>
<name>A0A0C3BFW6_SERVB</name>
<dbReference type="GO" id="GO:0005737">
    <property type="term" value="C:cytoplasm"/>
    <property type="evidence" value="ECO:0007669"/>
    <property type="project" value="TreeGrafter"/>
</dbReference>
<evidence type="ECO:0000313" key="1">
    <source>
        <dbReference type="EMBL" id="KIM31074.1"/>
    </source>
</evidence>
<keyword evidence="2" id="KW-1185">Reference proteome</keyword>
<dbReference type="EMBL" id="KN824283">
    <property type="protein sequence ID" value="KIM31074.1"/>
    <property type="molecule type" value="Genomic_DNA"/>
</dbReference>
<dbReference type="HOGENOM" id="CLU_089365_0_0_1"/>
<dbReference type="SUPFAM" id="SSF53335">
    <property type="entry name" value="S-adenosyl-L-methionine-dependent methyltransferases"/>
    <property type="match status" value="1"/>
</dbReference>